<evidence type="ECO:0000256" key="10">
    <source>
        <dbReference type="SAM" id="MobiDB-lite"/>
    </source>
</evidence>
<dbReference type="SUPFAM" id="SSF51735">
    <property type="entry name" value="NAD(P)-binding Rossmann-fold domains"/>
    <property type="match status" value="1"/>
</dbReference>
<dbReference type="GO" id="GO:0016616">
    <property type="term" value="F:oxidoreductase activity, acting on the CH-OH group of donors, NAD or NADP as acceptor"/>
    <property type="evidence" value="ECO:0007669"/>
    <property type="project" value="UniProtKB-ARBA"/>
</dbReference>
<evidence type="ECO:0000259" key="11">
    <source>
        <dbReference type="SMART" id="SM00822"/>
    </source>
</evidence>
<dbReference type="PRINTS" id="PR00081">
    <property type="entry name" value="GDHRDH"/>
</dbReference>
<gene>
    <name evidence="12" type="ORF">V5R04_01045</name>
</gene>
<evidence type="ECO:0000256" key="2">
    <source>
        <dbReference type="ARBA" id="ARBA00006484"/>
    </source>
</evidence>
<comment type="subcellular location">
    <subcellularLocation>
        <location evidence="1">Membrane</location>
        <topology evidence="1">Multi-pass membrane protein</topology>
    </subcellularLocation>
</comment>
<reference evidence="12" key="1">
    <citation type="submission" date="2024-02" db="EMBL/GenBank/DDBJ databases">
        <title>Tomenella chthoni gen. nov. sp. nov., a member of the family Jonesiaceae isolated from bat guano.</title>
        <authorList>
            <person name="Miller S.L."/>
            <person name="King J."/>
            <person name="Sankaranarayanan K."/>
            <person name="Lawson P.A."/>
        </authorList>
    </citation>
    <scope>NUCLEOTIDE SEQUENCE</scope>
    <source>
        <strain evidence="12">BS-20</strain>
    </source>
</reference>
<dbReference type="InterPro" id="IPR057326">
    <property type="entry name" value="KR_dom"/>
</dbReference>
<evidence type="ECO:0000256" key="5">
    <source>
        <dbReference type="ARBA" id="ARBA00022989"/>
    </source>
</evidence>
<keyword evidence="3" id="KW-0812">Transmembrane</keyword>
<dbReference type="PANTHER" id="PTHR24322">
    <property type="entry name" value="PKSB"/>
    <property type="match status" value="1"/>
</dbReference>
<keyword evidence="5" id="KW-1133">Transmembrane helix</keyword>
<dbReference type="GO" id="GO:0006720">
    <property type="term" value="P:isoprenoid metabolic process"/>
    <property type="evidence" value="ECO:0007669"/>
    <property type="project" value="UniProtKB-ARBA"/>
</dbReference>
<evidence type="ECO:0000256" key="9">
    <source>
        <dbReference type="RuleBase" id="RU000363"/>
    </source>
</evidence>
<keyword evidence="8" id="KW-0472">Membrane</keyword>
<feature type="compositionally biased region" description="Low complexity" evidence="10">
    <location>
        <begin position="275"/>
        <end position="285"/>
    </location>
</feature>
<comment type="similarity">
    <text evidence="2 9">Belongs to the short-chain dehydrogenases/reductases (SDR) family.</text>
</comment>
<keyword evidence="4" id="KW-0521">NADP</keyword>
<dbReference type="PRINTS" id="PR00080">
    <property type="entry name" value="SDRFAMILY"/>
</dbReference>
<evidence type="ECO:0000256" key="7">
    <source>
        <dbReference type="ARBA" id="ARBA00023098"/>
    </source>
</evidence>
<dbReference type="Pfam" id="PF00106">
    <property type="entry name" value="adh_short"/>
    <property type="match status" value="1"/>
</dbReference>
<evidence type="ECO:0000256" key="4">
    <source>
        <dbReference type="ARBA" id="ARBA00022857"/>
    </source>
</evidence>
<name>A0AAU7DV25_9MICO</name>
<accession>A0AAU7DV25</accession>
<sequence>MHLAGKTILITGAGSGIGRLLALSSAQRGAQVIIWDRADSGQDVCDELRAADHLAHFYRVDITNSDAVATAAVRVLEDVGPVDILVNNAGVVSGRPLLELDSQAVRTTFEVNTLALFWTTQAFLPAMIARQRGLVVTVASAAGMVGVARQTDYSASKFAAVGFTEALRSELRAAKTGVQTLTVCPYYIHTGMFDGVKSRFPLLLPIMEPQPVVDRILRAIETGKKQLVLPPAVHMVKLARLLPVSATDKILDILGLNKGMDAFTGRPGDRIENRSAVSSNSSAVSTNHHGSPQAEVPHD</sequence>
<dbReference type="SMART" id="SM00822">
    <property type="entry name" value="PKS_KR"/>
    <property type="match status" value="1"/>
</dbReference>
<dbReference type="FunFam" id="3.40.50.720:FF:000131">
    <property type="entry name" value="Short-chain dehydrogenase/reductase 3"/>
    <property type="match status" value="1"/>
</dbReference>
<dbReference type="InterPro" id="IPR002347">
    <property type="entry name" value="SDR_fam"/>
</dbReference>
<evidence type="ECO:0000256" key="1">
    <source>
        <dbReference type="ARBA" id="ARBA00004141"/>
    </source>
</evidence>
<protein>
    <submittedName>
        <fullName evidence="12">SDR family oxidoreductase</fullName>
    </submittedName>
</protein>
<dbReference type="EMBL" id="CP146203">
    <property type="protein sequence ID" value="XBH21844.1"/>
    <property type="molecule type" value="Genomic_DNA"/>
</dbReference>
<keyword evidence="7" id="KW-0443">Lipid metabolism</keyword>
<dbReference type="GO" id="GO:0042445">
    <property type="term" value="P:hormone metabolic process"/>
    <property type="evidence" value="ECO:0007669"/>
    <property type="project" value="UniProtKB-ARBA"/>
</dbReference>
<dbReference type="GO" id="GO:0006066">
    <property type="term" value="P:alcohol metabolic process"/>
    <property type="evidence" value="ECO:0007669"/>
    <property type="project" value="UniProtKB-ARBA"/>
</dbReference>
<dbReference type="InterPro" id="IPR036291">
    <property type="entry name" value="NAD(P)-bd_dom_sf"/>
</dbReference>
<proteinExistence type="inferred from homology"/>
<dbReference type="InterPro" id="IPR020904">
    <property type="entry name" value="Sc_DH/Rdtase_CS"/>
</dbReference>
<dbReference type="Gene3D" id="3.40.50.720">
    <property type="entry name" value="NAD(P)-binding Rossmann-like Domain"/>
    <property type="match status" value="1"/>
</dbReference>
<dbReference type="AlphaFoldDB" id="A0AAU7DV25"/>
<evidence type="ECO:0000313" key="12">
    <source>
        <dbReference type="EMBL" id="XBH21844.1"/>
    </source>
</evidence>
<evidence type="ECO:0000256" key="3">
    <source>
        <dbReference type="ARBA" id="ARBA00022692"/>
    </source>
</evidence>
<dbReference type="CDD" id="cd05339">
    <property type="entry name" value="17beta-HSDXI-like_SDR_c"/>
    <property type="match status" value="1"/>
</dbReference>
<keyword evidence="6" id="KW-0560">Oxidoreductase</keyword>
<dbReference type="PROSITE" id="PS00061">
    <property type="entry name" value="ADH_SHORT"/>
    <property type="match status" value="1"/>
</dbReference>
<feature type="domain" description="Ketoreductase" evidence="11">
    <location>
        <begin position="6"/>
        <end position="196"/>
    </location>
</feature>
<evidence type="ECO:0000256" key="6">
    <source>
        <dbReference type="ARBA" id="ARBA00023002"/>
    </source>
</evidence>
<feature type="region of interest" description="Disordered" evidence="10">
    <location>
        <begin position="265"/>
        <end position="299"/>
    </location>
</feature>
<dbReference type="PANTHER" id="PTHR24322:SF736">
    <property type="entry name" value="RETINOL DEHYDROGENASE 10"/>
    <property type="match status" value="1"/>
</dbReference>
<organism evidence="12">
    <name type="scientific">Jonesiaceae bacterium BS-20</name>
    <dbReference type="NCBI Taxonomy" id="3120821"/>
    <lineage>
        <taxon>Bacteria</taxon>
        <taxon>Bacillati</taxon>
        <taxon>Actinomycetota</taxon>
        <taxon>Actinomycetes</taxon>
        <taxon>Micrococcales</taxon>
        <taxon>Jonesiaceae</taxon>
    </lineage>
</organism>
<dbReference type="GO" id="GO:0016020">
    <property type="term" value="C:membrane"/>
    <property type="evidence" value="ECO:0007669"/>
    <property type="project" value="UniProtKB-SubCell"/>
</dbReference>
<evidence type="ECO:0000256" key="8">
    <source>
        <dbReference type="ARBA" id="ARBA00023136"/>
    </source>
</evidence>